<dbReference type="OrthoDB" id="9800872at2"/>
<dbReference type="STRING" id="1423743.FD41_GL002626"/>
<dbReference type="Gene3D" id="3.40.250.10">
    <property type="entry name" value="Rhodanese-like domain"/>
    <property type="match status" value="1"/>
</dbReference>
<evidence type="ECO:0000313" key="4">
    <source>
        <dbReference type="Proteomes" id="UP000019488"/>
    </source>
</evidence>
<reference evidence="2" key="1">
    <citation type="journal article" date="2014" name="Genome Announc.">
        <title>Draft Genome Sequences of Two Lactobacillus Strains, L. farraginis JCM 14108T and L. composti JCM 14202T, Isolated from Compost of Distilled Shochu Residue.</title>
        <authorList>
            <person name="Yuki M."/>
            <person name="Oshima K."/>
            <person name="Suda W."/>
            <person name="Kitahara M."/>
            <person name="Kitamura K."/>
            <person name="Iida T."/>
            <person name="Hattori M."/>
            <person name="Ohkuma M."/>
        </authorList>
    </citation>
    <scope>NUCLEOTIDE SEQUENCE [LARGE SCALE GENOMIC DNA]</scope>
    <source>
        <strain evidence="2">JCM 14108</strain>
    </source>
</reference>
<dbReference type="PANTHER" id="PTHR43031:SF18">
    <property type="entry name" value="RHODANESE-RELATED SULFURTRANSFERASES"/>
    <property type="match status" value="1"/>
</dbReference>
<dbReference type="AlphaFoldDB" id="X0QFU0"/>
<evidence type="ECO:0000313" key="2">
    <source>
        <dbReference type="EMBL" id="GAF37455.1"/>
    </source>
</evidence>
<organism evidence="2 4">
    <name type="scientific">Lentilactobacillus farraginis DSM 18382 = JCM 14108</name>
    <dbReference type="NCBI Taxonomy" id="1423743"/>
    <lineage>
        <taxon>Bacteria</taxon>
        <taxon>Bacillati</taxon>
        <taxon>Bacillota</taxon>
        <taxon>Bacilli</taxon>
        <taxon>Lactobacillales</taxon>
        <taxon>Lactobacillaceae</taxon>
        <taxon>Lentilactobacillus</taxon>
    </lineage>
</organism>
<dbReference type="SUPFAM" id="SSF52821">
    <property type="entry name" value="Rhodanese/Cell cycle control phosphatase"/>
    <property type="match status" value="1"/>
</dbReference>
<evidence type="ECO:0000259" key="1">
    <source>
        <dbReference type="PROSITE" id="PS50206"/>
    </source>
</evidence>
<evidence type="ECO:0000313" key="3">
    <source>
        <dbReference type="EMBL" id="KRM09374.1"/>
    </source>
</evidence>
<accession>X0QFU0</accession>
<name>X0QFU0_9LACO</name>
<feature type="domain" description="Rhodanese" evidence="1">
    <location>
        <begin position="18"/>
        <end position="102"/>
    </location>
</feature>
<dbReference type="EMBL" id="BAKI01000034">
    <property type="protein sequence ID" value="GAF37455.1"/>
    <property type="molecule type" value="Genomic_DNA"/>
</dbReference>
<keyword evidence="5" id="KW-1185">Reference proteome</keyword>
<protein>
    <submittedName>
        <fullName evidence="2">Rhodanese-like domain protein</fullName>
    </submittedName>
    <submittedName>
        <fullName evidence="3">Rhodanese-like protein</fullName>
    </submittedName>
</protein>
<dbReference type="InterPro" id="IPR036873">
    <property type="entry name" value="Rhodanese-like_dom_sf"/>
</dbReference>
<dbReference type="PROSITE" id="PS50206">
    <property type="entry name" value="RHODANESE_3"/>
    <property type="match status" value="1"/>
</dbReference>
<comment type="caution">
    <text evidence="2">The sequence shown here is derived from an EMBL/GenBank/DDBJ whole genome shotgun (WGS) entry which is preliminary data.</text>
</comment>
<reference evidence="3 5" key="2">
    <citation type="journal article" date="2015" name="Genome Announc.">
        <title>Expanding the biotechnology potential of lactobacilli through comparative genomics of 213 strains and associated genera.</title>
        <authorList>
            <person name="Sun Z."/>
            <person name="Harris H.M."/>
            <person name="McCann A."/>
            <person name="Guo C."/>
            <person name="Argimon S."/>
            <person name="Zhang W."/>
            <person name="Yang X."/>
            <person name="Jeffery I.B."/>
            <person name="Cooney J.C."/>
            <person name="Kagawa T.F."/>
            <person name="Liu W."/>
            <person name="Song Y."/>
            <person name="Salvetti E."/>
            <person name="Wrobel A."/>
            <person name="Rasinkangas P."/>
            <person name="Parkhill J."/>
            <person name="Rea M.C."/>
            <person name="O'Sullivan O."/>
            <person name="Ritari J."/>
            <person name="Douillard F.P."/>
            <person name="Paul Ross R."/>
            <person name="Yang R."/>
            <person name="Briner A.E."/>
            <person name="Felis G.E."/>
            <person name="de Vos W.M."/>
            <person name="Barrangou R."/>
            <person name="Klaenhammer T.R."/>
            <person name="Caufield P.W."/>
            <person name="Cui Y."/>
            <person name="Zhang H."/>
            <person name="O'Toole P.W."/>
        </authorList>
    </citation>
    <scope>NUCLEOTIDE SEQUENCE [LARGE SCALE GENOMIC DNA]</scope>
    <source>
        <strain evidence="3 5">DSM 18382</strain>
    </source>
</reference>
<dbReference type="Proteomes" id="UP000051966">
    <property type="component" value="Unassembled WGS sequence"/>
</dbReference>
<dbReference type="SMART" id="SM00450">
    <property type="entry name" value="RHOD"/>
    <property type="match status" value="1"/>
</dbReference>
<dbReference type="EMBL" id="AZFY01000047">
    <property type="protein sequence ID" value="KRM09374.1"/>
    <property type="molecule type" value="Genomic_DNA"/>
</dbReference>
<sequence length="102" mass="11185">MLFAKFKSITTDQLKEKLTDNPTIVDVREGFEYKAGHIPSAVSLPLSQLGNGVGRFAKPQPWYLICRSGARSKRAAMMLSKAGYNVVNVKGGMNAWDGPVKK</sequence>
<dbReference type="RefSeq" id="WP_035180694.1">
    <property type="nucleotide sequence ID" value="NZ_AZFY01000047.1"/>
</dbReference>
<dbReference type="Proteomes" id="UP000019488">
    <property type="component" value="Unassembled WGS sequence"/>
</dbReference>
<dbReference type="PATRIC" id="fig|1423743.5.peg.2697"/>
<dbReference type="eggNOG" id="COG0607">
    <property type="taxonomic scope" value="Bacteria"/>
</dbReference>
<dbReference type="InterPro" id="IPR001763">
    <property type="entry name" value="Rhodanese-like_dom"/>
</dbReference>
<dbReference type="InterPro" id="IPR050229">
    <property type="entry name" value="GlpE_sulfurtransferase"/>
</dbReference>
<evidence type="ECO:0000313" key="5">
    <source>
        <dbReference type="Proteomes" id="UP000051966"/>
    </source>
</evidence>
<gene>
    <name evidence="3" type="ORF">FD41_GL002626</name>
    <name evidence="2" type="ORF">JCM14108_2488</name>
</gene>
<dbReference type="CDD" id="cd00158">
    <property type="entry name" value="RHOD"/>
    <property type="match status" value="1"/>
</dbReference>
<dbReference type="Pfam" id="PF00581">
    <property type="entry name" value="Rhodanese"/>
    <property type="match status" value="1"/>
</dbReference>
<dbReference type="PANTHER" id="PTHR43031">
    <property type="entry name" value="FAD-DEPENDENT OXIDOREDUCTASE"/>
    <property type="match status" value="1"/>
</dbReference>
<proteinExistence type="predicted"/>